<dbReference type="KEGG" id="psyt:DSAG12_03364"/>
<dbReference type="GeneID" id="41331331"/>
<evidence type="ECO:0000313" key="7">
    <source>
        <dbReference type="Proteomes" id="UP000321408"/>
    </source>
</evidence>
<feature type="transmembrane region" description="Helical" evidence="5">
    <location>
        <begin position="59"/>
        <end position="79"/>
    </location>
</feature>
<gene>
    <name evidence="6" type="ORF">DSAG12_03364</name>
</gene>
<dbReference type="EC" id="2.1.1.100" evidence="6"/>
<reference evidence="6 7" key="2">
    <citation type="journal article" date="2024" name="Int. J. Syst. Evol. Microbiol.">
        <title>Promethearchaeum syntrophicum gen. nov., sp. nov., an anaerobic, obligately syntrophic archaeon, the first isolate of the lineage 'Asgard' archaea, and proposal of the new archaeal phylum Promethearchaeota phyl. nov. and kingdom Promethearchaeati regn. nov.</title>
        <authorList>
            <person name="Imachi H."/>
            <person name="Nobu M.K."/>
            <person name="Kato S."/>
            <person name="Takaki Y."/>
            <person name="Miyazaki M."/>
            <person name="Miyata M."/>
            <person name="Ogawara M."/>
            <person name="Saito Y."/>
            <person name="Sakai S."/>
            <person name="Tahara Y.O."/>
            <person name="Takano Y."/>
            <person name="Tasumi E."/>
            <person name="Uematsu K."/>
            <person name="Yoshimura T."/>
            <person name="Itoh T."/>
            <person name="Ohkuma M."/>
            <person name="Takai K."/>
        </authorList>
    </citation>
    <scope>NUCLEOTIDE SEQUENCE [LARGE SCALE GENOMIC DNA]</scope>
    <source>
        <strain evidence="6 7">MK-D1</strain>
    </source>
</reference>
<dbReference type="Gene3D" id="1.20.120.1630">
    <property type="match status" value="1"/>
</dbReference>
<dbReference type="GO" id="GO:0012505">
    <property type="term" value="C:endomembrane system"/>
    <property type="evidence" value="ECO:0007669"/>
    <property type="project" value="UniProtKB-SubCell"/>
</dbReference>
<dbReference type="RefSeq" id="WP_244626353.1">
    <property type="nucleotide sequence ID" value="NZ_CP042905.2"/>
</dbReference>
<keyword evidence="7" id="KW-1185">Reference proteome</keyword>
<dbReference type="PANTHER" id="PTHR43847:SF1">
    <property type="entry name" value="BLL3993 PROTEIN"/>
    <property type="match status" value="1"/>
</dbReference>
<evidence type="ECO:0000256" key="1">
    <source>
        <dbReference type="ARBA" id="ARBA00004127"/>
    </source>
</evidence>
<evidence type="ECO:0000256" key="3">
    <source>
        <dbReference type="ARBA" id="ARBA00022989"/>
    </source>
</evidence>
<evidence type="ECO:0000256" key="2">
    <source>
        <dbReference type="ARBA" id="ARBA00022692"/>
    </source>
</evidence>
<keyword evidence="3 5" id="KW-1133">Transmembrane helix</keyword>
<dbReference type="PANTHER" id="PTHR43847">
    <property type="entry name" value="BLL3993 PROTEIN"/>
    <property type="match status" value="1"/>
</dbReference>
<name>A0A5B9DFN8_9ARCH</name>
<protein>
    <submittedName>
        <fullName evidence="6">Isoprenylcysteine carboxylmethyltransferase family protein</fullName>
        <ecNumber evidence="6">2.1.1.100</ecNumber>
        <ecNumber evidence="6">2.1.1.334</ecNumber>
    </submittedName>
</protein>
<proteinExistence type="predicted"/>
<keyword evidence="6" id="KW-0808">Transferase</keyword>
<feature type="transmembrane region" description="Helical" evidence="5">
    <location>
        <begin position="110"/>
        <end position="143"/>
    </location>
</feature>
<dbReference type="EMBL" id="CP042905">
    <property type="protein sequence ID" value="QEE17527.1"/>
    <property type="molecule type" value="Genomic_DNA"/>
</dbReference>
<dbReference type="Pfam" id="PF04191">
    <property type="entry name" value="PEMT"/>
    <property type="match status" value="1"/>
</dbReference>
<comment type="subcellular location">
    <subcellularLocation>
        <location evidence="1">Endomembrane system</location>
        <topology evidence="1">Multi-pass membrane protein</topology>
    </subcellularLocation>
</comment>
<accession>A0A5B9DFN8</accession>
<evidence type="ECO:0000256" key="4">
    <source>
        <dbReference type="ARBA" id="ARBA00023136"/>
    </source>
</evidence>
<dbReference type="Proteomes" id="UP000321408">
    <property type="component" value="Chromosome"/>
</dbReference>
<evidence type="ECO:0000256" key="5">
    <source>
        <dbReference type="SAM" id="Phobius"/>
    </source>
</evidence>
<reference evidence="6 7" key="1">
    <citation type="journal article" date="2020" name="Nature">
        <title>Isolation of an archaeon at the prokaryote-eukaryote interface.</title>
        <authorList>
            <person name="Imachi H."/>
            <person name="Nobu M.K."/>
            <person name="Nakahara N."/>
            <person name="Morono Y."/>
            <person name="Ogawara M."/>
            <person name="Takaki Y."/>
            <person name="Takano Y."/>
            <person name="Uematsu K."/>
            <person name="Ikuta T."/>
            <person name="Ito M."/>
            <person name="Matsui Y."/>
            <person name="Miyazaki M."/>
            <person name="Murata K."/>
            <person name="Saito Y."/>
            <person name="Sakai S."/>
            <person name="Song C."/>
            <person name="Tasumi E."/>
            <person name="Yamanaka Y."/>
            <person name="Yamaguchi T."/>
            <person name="Kamagata Y."/>
            <person name="Tamaki H."/>
            <person name="Takai K."/>
        </authorList>
    </citation>
    <scope>NUCLEOTIDE SEQUENCE [LARGE SCALE GENOMIC DNA]</scope>
    <source>
        <strain evidence="6 7">MK-D1</strain>
    </source>
</reference>
<feature type="transmembrane region" description="Helical" evidence="5">
    <location>
        <begin position="176"/>
        <end position="193"/>
    </location>
</feature>
<keyword evidence="4 5" id="KW-0472">Membrane</keyword>
<feature type="transmembrane region" description="Helical" evidence="5">
    <location>
        <begin position="12"/>
        <end position="31"/>
    </location>
</feature>
<keyword evidence="6" id="KW-0489">Methyltransferase</keyword>
<organism evidence="6 7">
    <name type="scientific">Promethearchaeum syntrophicum</name>
    <dbReference type="NCBI Taxonomy" id="2594042"/>
    <lineage>
        <taxon>Archaea</taxon>
        <taxon>Promethearchaeati</taxon>
        <taxon>Promethearchaeota</taxon>
        <taxon>Promethearchaeia</taxon>
        <taxon>Promethearchaeales</taxon>
        <taxon>Promethearchaeaceae</taxon>
        <taxon>Promethearchaeum</taxon>
    </lineage>
</organism>
<dbReference type="InterPro" id="IPR052527">
    <property type="entry name" value="Metal_cation-efflux_comp"/>
</dbReference>
<dbReference type="EC" id="2.1.1.334" evidence="6"/>
<dbReference type="AlphaFoldDB" id="A0A5B9DFN8"/>
<dbReference type="InterPro" id="IPR007318">
    <property type="entry name" value="Phopholipid_MeTrfase"/>
</dbReference>
<keyword evidence="2 5" id="KW-0812">Transmembrane</keyword>
<sequence>MLILNAKKELSSRFVLITLLIIFFYCVEYFIPIFNNILYFFTLPISPFFLDLEIKIMDIVHLLFGCILIVYASIQIGLISKVNHAVQNRENREPTQLLTEKYYGKTRHPMYGMFIVNIIAIFLMMGSVFGFLLALIFVTFQVLNGIREEKRILIPLFSEEYLTYQKQVTIRFLTPNIKLIVWAYIVISVFDIIL</sequence>
<evidence type="ECO:0000313" key="6">
    <source>
        <dbReference type="EMBL" id="QEE17527.1"/>
    </source>
</evidence>